<dbReference type="PANTHER" id="PTHR10742:SF410">
    <property type="entry name" value="LYSINE-SPECIFIC HISTONE DEMETHYLASE 2"/>
    <property type="match status" value="1"/>
</dbReference>
<reference evidence="8 9" key="1">
    <citation type="submission" date="2020-08" db="EMBL/GenBank/DDBJ databases">
        <title>Genomic Encyclopedia of Type Strains, Phase IV (KMG-IV): sequencing the most valuable type-strain genomes for metagenomic binning, comparative biology and taxonomic classification.</title>
        <authorList>
            <person name="Goeker M."/>
        </authorList>
    </citation>
    <scope>NUCLEOTIDE SEQUENCE [LARGE SCALE GENOMIC DNA]</scope>
    <source>
        <strain evidence="8 9">DSM 17498</strain>
    </source>
</reference>
<comment type="pathway">
    <text evidence="1">Plant hormone metabolism; auxin biosynthesis.</text>
</comment>
<dbReference type="RefSeq" id="WP_184084332.1">
    <property type="nucleotide sequence ID" value="NZ_JACHIJ010000003.1"/>
</dbReference>
<evidence type="ECO:0000256" key="4">
    <source>
        <dbReference type="ARBA" id="ARBA00017871"/>
    </source>
</evidence>
<dbReference type="Gene3D" id="3.50.50.60">
    <property type="entry name" value="FAD/NAD(P)-binding domain"/>
    <property type="match status" value="1"/>
</dbReference>
<feature type="domain" description="Amine oxidase" evidence="7">
    <location>
        <begin position="159"/>
        <end position="407"/>
    </location>
</feature>
<protein>
    <recommendedName>
        <fullName evidence="4">Tryptophan 2-monooxygenase</fullName>
        <ecNumber evidence="3">1.13.12.3</ecNumber>
    </recommendedName>
</protein>
<evidence type="ECO:0000256" key="6">
    <source>
        <dbReference type="ARBA" id="ARBA00047321"/>
    </source>
</evidence>
<dbReference type="Pfam" id="PF01593">
    <property type="entry name" value="Amino_oxidase"/>
    <property type="match status" value="2"/>
</dbReference>
<keyword evidence="5" id="KW-0073">Auxin biosynthesis</keyword>
<evidence type="ECO:0000259" key="7">
    <source>
        <dbReference type="Pfam" id="PF01593"/>
    </source>
</evidence>
<dbReference type="SUPFAM" id="SSF54373">
    <property type="entry name" value="FAD-linked reductases, C-terminal domain"/>
    <property type="match status" value="1"/>
</dbReference>
<dbReference type="Proteomes" id="UP000521227">
    <property type="component" value="Unassembled WGS sequence"/>
</dbReference>
<feature type="domain" description="Amine oxidase" evidence="7">
    <location>
        <begin position="17"/>
        <end position="87"/>
    </location>
</feature>
<dbReference type="GO" id="GO:0050361">
    <property type="term" value="F:tryptophan 2-monooxygenase activity"/>
    <property type="evidence" value="ECO:0007669"/>
    <property type="project" value="UniProtKB-EC"/>
</dbReference>
<evidence type="ECO:0000256" key="1">
    <source>
        <dbReference type="ARBA" id="ARBA00004814"/>
    </source>
</evidence>
<comment type="similarity">
    <text evidence="2">Belongs to the tryptophan 2-monooxygenase family.</text>
</comment>
<evidence type="ECO:0000256" key="5">
    <source>
        <dbReference type="ARBA" id="ARBA00023070"/>
    </source>
</evidence>
<dbReference type="EC" id="1.13.12.3" evidence="3"/>
<evidence type="ECO:0000256" key="3">
    <source>
        <dbReference type="ARBA" id="ARBA00012535"/>
    </source>
</evidence>
<accession>A0A840MW02</accession>
<proteinExistence type="inferred from homology"/>
<dbReference type="AlphaFoldDB" id="A0A840MW02"/>
<evidence type="ECO:0000256" key="2">
    <source>
        <dbReference type="ARBA" id="ARBA00005833"/>
    </source>
</evidence>
<dbReference type="SUPFAM" id="SSF51905">
    <property type="entry name" value="FAD/NAD(P)-binding domain"/>
    <property type="match status" value="1"/>
</dbReference>
<comment type="caution">
    <text evidence="8">The sequence shown here is derived from an EMBL/GenBank/DDBJ whole genome shotgun (WGS) entry which is preliminary data.</text>
</comment>
<gene>
    <name evidence="8" type="ORF">HNQ36_002047</name>
</gene>
<dbReference type="PANTHER" id="PTHR10742">
    <property type="entry name" value="FLAVIN MONOAMINE OXIDASE"/>
    <property type="match status" value="1"/>
</dbReference>
<dbReference type="InterPro" id="IPR002937">
    <property type="entry name" value="Amino_oxidase"/>
</dbReference>
<evidence type="ECO:0000313" key="8">
    <source>
        <dbReference type="EMBL" id="MBB5052073.1"/>
    </source>
</evidence>
<dbReference type="InterPro" id="IPR050281">
    <property type="entry name" value="Flavin_monoamine_oxidase"/>
</dbReference>
<name>A0A840MW02_9BRAD</name>
<sequence length="419" mass="44840">MTLPSEIDVAIIGAGAAGLAAARALETTKLSVLILEARDRIGGRGHTLLLPNDVVFDVGCEWLHSADRNSFVPIARELGLEINETRPRWREQSLNIGFPPEQRDAFLIAMDAFDTRVTEAAELADDTPARQWLEPGNRWNAAIETISTYINGVELDRVSTWDMDAYEDTGVNWRVRRGYGALIAAYGAPCPVALNTKVTLIDHSGARIRIETSRGTLTARQVIVTAPTNLIANQSIRFHPALPDKVAAAAGLPLGLADKVMLALDEPASLPSDGHFYGTTDRIGTGSYHLRPMGQPCISGFFGGAFARELEDVGEGALAAQAIDELVALLGSDYRRKLKPIGESRWAHDPFALGSYSHALPGHADDRTILAAPIDDRVFFAGEATSPNFFSTAHGAQETGVRAAGEVVGGVGPIDIAGS</sequence>
<organism evidence="8 9">
    <name type="scientific">Afipia massiliensis</name>
    <dbReference type="NCBI Taxonomy" id="211460"/>
    <lineage>
        <taxon>Bacteria</taxon>
        <taxon>Pseudomonadati</taxon>
        <taxon>Pseudomonadota</taxon>
        <taxon>Alphaproteobacteria</taxon>
        <taxon>Hyphomicrobiales</taxon>
        <taxon>Nitrobacteraceae</taxon>
        <taxon>Afipia</taxon>
    </lineage>
</organism>
<dbReference type="EMBL" id="JACHIJ010000003">
    <property type="protein sequence ID" value="MBB5052073.1"/>
    <property type="molecule type" value="Genomic_DNA"/>
</dbReference>
<dbReference type="GO" id="GO:0009851">
    <property type="term" value="P:auxin biosynthetic process"/>
    <property type="evidence" value="ECO:0007669"/>
    <property type="project" value="UniProtKB-KW"/>
</dbReference>
<dbReference type="InterPro" id="IPR036188">
    <property type="entry name" value="FAD/NAD-bd_sf"/>
</dbReference>
<evidence type="ECO:0000313" key="9">
    <source>
        <dbReference type="Proteomes" id="UP000521227"/>
    </source>
</evidence>
<dbReference type="PRINTS" id="PR00469">
    <property type="entry name" value="PNDRDTASEII"/>
</dbReference>
<comment type="catalytic activity">
    <reaction evidence="6">
        <text>L-tryptophan + O2 = indole-3-acetamide + CO2 + H2O</text>
        <dbReference type="Rhea" id="RHEA:16165"/>
        <dbReference type="ChEBI" id="CHEBI:15377"/>
        <dbReference type="ChEBI" id="CHEBI:15379"/>
        <dbReference type="ChEBI" id="CHEBI:16031"/>
        <dbReference type="ChEBI" id="CHEBI:16526"/>
        <dbReference type="ChEBI" id="CHEBI:57912"/>
        <dbReference type="EC" id="1.13.12.3"/>
    </reaction>
</comment>
<keyword evidence="8" id="KW-0560">Oxidoreductase</keyword>